<dbReference type="Pfam" id="PF00107">
    <property type="entry name" value="ADH_zinc_N"/>
    <property type="match status" value="1"/>
</dbReference>
<keyword evidence="4" id="KW-0012">Acyltransferase</keyword>
<dbReference type="NCBIfam" id="TIGR02824">
    <property type="entry name" value="quinone_pig3"/>
    <property type="match status" value="1"/>
</dbReference>
<dbReference type="GO" id="GO:0016651">
    <property type="term" value="F:oxidoreductase activity, acting on NAD(P)H"/>
    <property type="evidence" value="ECO:0007669"/>
    <property type="project" value="TreeGrafter"/>
</dbReference>
<dbReference type="Proteomes" id="UP000464524">
    <property type="component" value="Chromosome"/>
</dbReference>
<keyword evidence="5" id="KW-1185">Reference proteome</keyword>
<dbReference type="InterPro" id="IPR014189">
    <property type="entry name" value="Quinone_OxRdtase_PIG3"/>
</dbReference>
<accession>A0A857JDT5</accession>
<reference evidence="4 5" key="1">
    <citation type="submission" date="2019-12" db="EMBL/GenBank/DDBJ databases">
        <title>Genome sequencing and assembly of endphytes of Porphyra tenera.</title>
        <authorList>
            <person name="Park J.M."/>
            <person name="Shin R."/>
            <person name="Jo S.H."/>
        </authorList>
    </citation>
    <scope>NUCLEOTIDE SEQUENCE [LARGE SCALE GENOMIC DNA]</scope>
    <source>
        <strain evidence="4 5">GPM4</strain>
    </source>
</reference>
<dbReference type="AlphaFoldDB" id="A0A857JDT5"/>
<dbReference type="SUPFAM" id="SSF50129">
    <property type="entry name" value="GroES-like"/>
    <property type="match status" value="1"/>
</dbReference>
<dbReference type="Gene3D" id="3.90.180.10">
    <property type="entry name" value="Medium-chain alcohol dehydrogenases, catalytic domain"/>
    <property type="match status" value="1"/>
</dbReference>
<dbReference type="InterPro" id="IPR013154">
    <property type="entry name" value="ADH-like_N"/>
</dbReference>
<proteinExistence type="predicted"/>
<dbReference type="GO" id="GO:0070402">
    <property type="term" value="F:NADPH binding"/>
    <property type="evidence" value="ECO:0007669"/>
    <property type="project" value="TreeGrafter"/>
</dbReference>
<dbReference type="InterPro" id="IPR013149">
    <property type="entry name" value="ADH-like_C"/>
</dbReference>
<dbReference type="EMBL" id="CP047656">
    <property type="protein sequence ID" value="QHJ10193.1"/>
    <property type="molecule type" value="Genomic_DNA"/>
</dbReference>
<dbReference type="InterPro" id="IPR020843">
    <property type="entry name" value="ER"/>
</dbReference>
<organism evidence="4 5">
    <name type="scientific">Paraglaciecola mesophila</name>
    <dbReference type="NCBI Taxonomy" id="197222"/>
    <lineage>
        <taxon>Bacteria</taxon>
        <taxon>Pseudomonadati</taxon>
        <taxon>Pseudomonadota</taxon>
        <taxon>Gammaproteobacteria</taxon>
        <taxon>Alteromonadales</taxon>
        <taxon>Alteromonadaceae</taxon>
        <taxon>Paraglaciecola</taxon>
    </lineage>
</organism>
<keyword evidence="4" id="KW-0808">Transferase</keyword>
<dbReference type="EC" id="2.3.1.41" evidence="4"/>
<dbReference type="PANTHER" id="PTHR48106">
    <property type="entry name" value="QUINONE OXIDOREDUCTASE PIG3-RELATED"/>
    <property type="match status" value="1"/>
</dbReference>
<dbReference type="InterPro" id="IPR011032">
    <property type="entry name" value="GroES-like_sf"/>
</dbReference>
<evidence type="ECO:0000256" key="1">
    <source>
        <dbReference type="ARBA" id="ARBA00022857"/>
    </source>
</evidence>
<dbReference type="RefSeq" id="WP_160178108.1">
    <property type="nucleotide sequence ID" value="NZ_CP047656.1"/>
</dbReference>
<evidence type="ECO:0000313" key="5">
    <source>
        <dbReference type="Proteomes" id="UP000464524"/>
    </source>
</evidence>
<dbReference type="Gene3D" id="3.40.50.720">
    <property type="entry name" value="NAD(P)-binding Rossmann-like Domain"/>
    <property type="match status" value="1"/>
</dbReference>
<dbReference type="OrthoDB" id="9780520at2"/>
<protein>
    <submittedName>
        <fullName evidence="4">Phthiocerol/phenolphthiocerol synthesis polyketide synthase type I PpsC</fullName>
        <ecNumber evidence="4">2.3.1.41</ecNumber>
    </submittedName>
</protein>
<evidence type="ECO:0000313" key="4">
    <source>
        <dbReference type="EMBL" id="QHJ10193.1"/>
    </source>
</evidence>
<dbReference type="Pfam" id="PF08240">
    <property type="entry name" value="ADH_N"/>
    <property type="match status" value="1"/>
</dbReference>
<dbReference type="KEGG" id="pmes:FX988_00405"/>
<evidence type="ECO:0000256" key="2">
    <source>
        <dbReference type="ARBA" id="ARBA00023002"/>
    </source>
</evidence>
<gene>
    <name evidence="4" type="ORF">FX988_00405</name>
</gene>
<keyword evidence="2" id="KW-0560">Oxidoreductase</keyword>
<feature type="domain" description="Enoyl reductase (ER)" evidence="3">
    <location>
        <begin position="10"/>
        <end position="324"/>
    </location>
</feature>
<dbReference type="SUPFAM" id="SSF51735">
    <property type="entry name" value="NAD(P)-binding Rossmann-fold domains"/>
    <property type="match status" value="1"/>
</dbReference>
<dbReference type="CDD" id="cd05276">
    <property type="entry name" value="p53_inducible_oxidoreductase"/>
    <property type="match status" value="1"/>
</dbReference>
<dbReference type="InterPro" id="IPR036291">
    <property type="entry name" value="NAD(P)-bd_dom_sf"/>
</dbReference>
<evidence type="ECO:0000259" key="3">
    <source>
        <dbReference type="SMART" id="SM00829"/>
    </source>
</evidence>
<dbReference type="GO" id="GO:0004315">
    <property type="term" value="F:3-oxoacyl-[acyl-carrier-protein] synthase activity"/>
    <property type="evidence" value="ECO:0007669"/>
    <property type="project" value="UniProtKB-EC"/>
</dbReference>
<dbReference type="SMART" id="SM00829">
    <property type="entry name" value="PKS_ER"/>
    <property type="match status" value="1"/>
</dbReference>
<keyword evidence="1" id="KW-0521">NADP</keyword>
<dbReference type="PANTHER" id="PTHR48106:SF18">
    <property type="entry name" value="QUINONE OXIDOREDUCTASE PIG3"/>
    <property type="match status" value="1"/>
</dbReference>
<sequence>MQFIDFEEGTAADTLFVNDTTKPTLKQGQVLVKVHSFGINRADTLQRQGKYPAPRGESSILGLEVSGEIVEIAQGEESTASRWQVGDKVFALVAGGGYAQYVAVYASHLMPKPKNVDMPSAAGIAEVFLTAYQSLFQVGGLKSGQRVLIHAGASAVGLAAIQLAKADGCHVSVTASSEKKLAVCEKYGADRLINYKMQNFAECFEQGGVDVIIDFVAGDYVNRNLKILNNDGTIVYLAMLAGRFADKLDMALMLSKRATITGSTLRSRSDEYKASLISDFCQQFFADLESGALRPVIDTQYAINEIGLTHQRLEQNDTMGKLVVSWD</sequence>
<name>A0A857JDT5_9ALTE</name>